<dbReference type="Proteomes" id="UP000245629">
    <property type="component" value="Chromosome 2"/>
</dbReference>
<dbReference type="RefSeq" id="WP_109327887.1">
    <property type="nucleotide sequence ID" value="NZ_CP029353.1"/>
</dbReference>
<dbReference type="KEGG" id="azz:DEW08_13470"/>
<dbReference type="EMBL" id="CP029353">
    <property type="protein sequence ID" value="AWK87102.1"/>
    <property type="molecule type" value="Genomic_DNA"/>
</dbReference>
<evidence type="ECO:0000256" key="2">
    <source>
        <dbReference type="SAM" id="MobiDB-lite"/>
    </source>
</evidence>
<evidence type="ECO:0000313" key="3">
    <source>
        <dbReference type="EMBL" id="AWK87102.1"/>
    </source>
</evidence>
<dbReference type="Pfam" id="PF06698">
    <property type="entry name" value="DUF1192"/>
    <property type="match status" value="1"/>
</dbReference>
<gene>
    <name evidence="3" type="ORF">DEW08_13470</name>
</gene>
<reference evidence="4" key="1">
    <citation type="submission" date="2018-05" db="EMBL/GenBank/DDBJ databases">
        <title>Azospirillum thermophila sp. nov., a novel isolated from hot spring.</title>
        <authorList>
            <person name="Zhao Z."/>
        </authorList>
    </citation>
    <scope>NUCLEOTIDE SEQUENCE [LARGE SCALE GENOMIC DNA]</scope>
    <source>
        <strain evidence="4">CFH 70021</strain>
    </source>
</reference>
<evidence type="ECO:0000256" key="1">
    <source>
        <dbReference type="SAM" id="Coils"/>
    </source>
</evidence>
<keyword evidence="1" id="KW-0175">Coiled coil</keyword>
<evidence type="ECO:0000313" key="4">
    <source>
        <dbReference type="Proteomes" id="UP000245629"/>
    </source>
</evidence>
<feature type="coiled-coil region" evidence="1">
    <location>
        <begin position="30"/>
        <end position="57"/>
    </location>
</feature>
<dbReference type="InterPro" id="IPR009579">
    <property type="entry name" value="DUF1192"/>
</dbReference>
<dbReference type="AlphaFoldDB" id="A0A2S2CRI8"/>
<organism evidence="3 4">
    <name type="scientific">Azospirillum thermophilum</name>
    <dbReference type="NCBI Taxonomy" id="2202148"/>
    <lineage>
        <taxon>Bacteria</taxon>
        <taxon>Pseudomonadati</taxon>
        <taxon>Pseudomonadota</taxon>
        <taxon>Alphaproteobacteria</taxon>
        <taxon>Rhodospirillales</taxon>
        <taxon>Azospirillaceae</taxon>
        <taxon>Azospirillum</taxon>
    </lineage>
</organism>
<feature type="region of interest" description="Disordered" evidence="2">
    <location>
        <begin position="1"/>
        <end position="23"/>
    </location>
</feature>
<accession>A0A2S2CRI8</accession>
<protein>
    <submittedName>
        <fullName evidence="3">DUF1192 domain-containing protein</fullName>
    </submittedName>
</protein>
<keyword evidence="4" id="KW-1185">Reference proteome</keyword>
<dbReference type="OrthoDB" id="7364583at2"/>
<name>A0A2S2CRI8_9PROT</name>
<sequence>MAIDSDDLEPGHQAKPQANPLQKDLTPFGIAELKAYISSLEGEISRARQAIAAREEQRTVADAIFKKL</sequence>
<proteinExistence type="predicted"/>